<dbReference type="OrthoDB" id="5769920at2"/>
<gene>
    <name evidence="1" type="ORF">DKW60_18390</name>
</gene>
<dbReference type="InterPro" id="IPR005358">
    <property type="entry name" value="Puta_zinc/iron-chelating_dom"/>
</dbReference>
<keyword evidence="2" id="KW-1185">Reference proteome</keyword>
<sequence>MSSKFVRTITSILPVHKNRTGSCSGCGACCKLPVRCVFLTTDNDGLFRCSIYKYRPPNCRKFPRTPSQLKLVEGECTYTFTSISPDRIGKAIPRG</sequence>
<organism evidence="1 2">
    <name type="scientific">Leucothrix pacifica</name>
    <dbReference type="NCBI Taxonomy" id="1247513"/>
    <lineage>
        <taxon>Bacteria</taxon>
        <taxon>Pseudomonadati</taxon>
        <taxon>Pseudomonadota</taxon>
        <taxon>Gammaproteobacteria</taxon>
        <taxon>Thiotrichales</taxon>
        <taxon>Thiotrichaceae</taxon>
        <taxon>Leucothrix</taxon>
    </lineage>
</organism>
<accession>A0A317C332</accession>
<evidence type="ECO:0000313" key="1">
    <source>
        <dbReference type="EMBL" id="PWQ93055.1"/>
    </source>
</evidence>
<name>A0A317C332_9GAMM</name>
<evidence type="ECO:0000313" key="2">
    <source>
        <dbReference type="Proteomes" id="UP000245539"/>
    </source>
</evidence>
<dbReference type="EMBL" id="QGKM01000069">
    <property type="protein sequence ID" value="PWQ93055.1"/>
    <property type="molecule type" value="Genomic_DNA"/>
</dbReference>
<dbReference type="RefSeq" id="WP_109839127.1">
    <property type="nucleotide sequence ID" value="NZ_QGKM01000069.1"/>
</dbReference>
<comment type="caution">
    <text evidence="1">The sequence shown here is derived from an EMBL/GenBank/DDBJ whole genome shotgun (WGS) entry which is preliminary data.</text>
</comment>
<dbReference type="Proteomes" id="UP000245539">
    <property type="component" value="Unassembled WGS sequence"/>
</dbReference>
<evidence type="ECO:0008006" key="3">
    <source>
        <dbReference type="Google" id="ProtNLM"/>
    </source>
</evidence>
<proteinExistence type="predicted"/>
<dbReference type="Pfam" id="PF03692">
    <property type="entry name" value="CxxCxxCC"/>
    <property type="match status" value="1"/>
</dbReference>
<dbReference type="AlphaFoldDB" id="A0A317C332"/>
<reference evidence="1 2" key="1">
    <citation type="submission" date="2018-05" db="EMBL/GenBank/DDBJ databases">
        <title>Leucothrix arctica sp. nov., isolated from Arctic seawater.</title>
        <authorList>
            <person name="Choi A."/>
            <person name="Baek K."/>
        </authorList>
    </citation>
    <scope>NUCLEOTIDE SEQUENCE [LARGE SCALE GENOMIC DNA]</scope>
    <source>
        <strain evidence="1 2">JCM 18388</strain>
    </source>
</reference>
<protein>
    <recommendedName>
        <fullName evidence="3">YkgJ family cysteine cluster protein</fullName>
    </recommendedName>
</protein>